<name>A0A1A7XFT5_9TELE</name>
<feature type="non-terminal residue" evidence="1">
    <location>
        <position position="124"/>
    </location>
</feature>
<reference evidence="1" key="1">
    <citation type="submission" date="2016-05" db="EMBL/GenBank/DDBJ databases">
        <authorList>
            <person name="Lavstsen T."/>
            <person name="Jespersen J.S."/>
        </authorList>
    </citation>
    <scope>NUCLEOTIDE SEQUENCE</scope>
    <source>
        <tissue evidence="1">Brain</tissue>
    </source>
</reference>
<reference evidence="1" key="2">
    <citation type="submission" date="2016-06" db="EMBL/GenBank/DDBJ databases">
        <title>The genome of a short-lived fish provides insights into sex chromosome evolution and the genetic control of aging.</title>
        <authorList>
            <person name="Reichwald K."/>
            <person name="Felder M."/>
            <person name="Petzold A."/>
            <person name="Koch P."/>
            <person name="Groth M."/>
            <person name="Platzer M."/>
        </authorList>
    </citation>
    <scope>NUCLEOTIDE SEQUENCE</scope>
    <source>
        <tissue evidence="1">Brain</tissue>
    </source>
</reference>
<sequence length="124" mass="14095">SRIDRNVAATSRFFASKEKHSLFRKKKPSLSFSFFTSLSMWGLKERESSSQTPRCLYVWTTSMIFPSRVVTEGILRGLFLELENNISLVLSALRTSFNCRSVCWTSLKAFCKNSTALVGDVPKQ</sequence>
<protein>
    <submittedName>
        <fullName evidence="1">Uncharacterized protein</fullName>
    </submittedName>
</protein>
<feature type="non-terminal residue" evidence="1">
    <location>
        <position position="1"/>
    </location>
</feature>
<accession>A0A1A7XFT5</accession>
<organism evidence="1">
    <name type="scientific">Iconisemion striatum</name>
    <dbReference type="NCBI Taxonomy" id="60296"/>
    <lineage>
        <taxon>Eukaryota</taxon>
        <taxon>Metazoa</taxon>
        <taxon>Chordata</taxon>
        <taxon>Craniata</taxon>
        <taxon>Vertebrata</taxon>
        <taxon>Euteleostomi</taxon>
        <taxon>Actinopterygii</taxon>
        <taxon>Neopterygii</taxon>
        <taxon>Teleostei</taxon>
        <taxon>Neoteleostei</taxon>
        <taxon>Acanthomorphata</taxon>
        <taxon>Ovalentaria</taxon>
        <taxon>Atherinomorphae</taxon>
        <taxon>Cyprinodontiformes</taxon>
        <taxon>Nothobranchiidae</taxon>
        <taxon>Iconisemion</taxon>
    </lineage>
</organism>
<gene>
    <name evidence="1" type="primary">Nfu_g_1_011140</name>
</gene>
<dbReference type="EMBL" id="HADW01015294">
    <property type="protein sequence ID" value="SBP16694.1"/>
    <property type="molecule type" value="Transcribed_RNA"/>
</dbReference>
<proteinExistence type="predicted"/>
<evidence type="ECO:0000313" key="1">
    <source>
        <dbReference type="EMBL" id="SBP16694.1"/>
    </source>
</evidence>
<dbReference type="AlphaFoldDB" id="A0A1A7XFT5"/>